<organism evidence="11 12">
    <name type="scientific">Eiseniibacteriota bacterium</name>
    <dbReference type="NCBI Taxonomy" id="2212470"/>
    <lineage>
        <taxon>Bacteria</taxon>
        <taxon>Candidatus Eiseniibacteriota</taxon>
    </lineage>
</organism>
<evidence type="ECO:0000259" key="10">
    <source>
        <dbReference type="Pfam" id="PF13231"/>
    </source>
</evidence>
<feature type="domain" description="Glycosyltransferase RgtA/B/C/D-like" evidence="10">
    <location>
        <begin position="172"/>
        <end position="307"/>
    </location>
</feature>
<proteinExistence type="predicted"/>
<feature type="compositionally biased region" description="Polar residues" evidence="8">
    <location>
        <begin position="58"/>
        <end position="67"/>
    </location>
</feature>
<evidence type="ECO:0000256" key="5">
    <source>
        <dbReference type="ARBA" id="ARBA00022692"/>
    </source>
</evidence>
<protein>
    <submittedName>
        <fullName evidence="11">Phospholipid carrier-dependent glycosyltransferase</fullName>
    </submittedName>
</protein>
<dbReference type="SUPFAM" id="SSF48452">
    <property type="entry name" value="TPR-like"/>
    <property type="match status" value="1"/>
</dbReference>
<reference evidence="11 12" key="1">
    <citation type="journal article" date="2019" name="Nat. Microbiol.">
        <title>Mediterranean grassland soil C-N compound turnover is dependent on rainfall and depth, and is mediated by genomically divergent microorganisms.</title>
        <authorList>
            <person name="Diamond S."/>
            <person name="Andeer P.F."/>
            <person name="Li Z."/>
            <person name="Crits-Christoph A."/>
            <person name="Burstein D."/>
            <person name="Anantharaman K."/>
            <person name="Lane K.R."/>
            <person name="Thomas B.C."/>
            <person name="Pan C."/>
            <person name="Northen T.R."/>
            <person name="Banfield J.F."/>
        </authorList>
    </citation>
    <scope>NUCLEOTIDE SEQUENCE [LARGE SCALE GENOMIC DNA]</scope>
    <source>
        <strain evidence="11">WS_2</strain>
    </source>
</reference>
<evidence type="ECO:0000256" key="6">
    <source>
        <dbReference type="ARBA" id="ARBA00022989"/>
    </source>
</evidence>
<evidence type="ECO:0000256" key="8">
    <source>
        <dbReference type="SAM" id="MobiDB-lite"/>
    </source>
</evidence>
<feature type="transmembrane region" description="Helical" evidence="9">
    <location>
        <begin position="425"/>
        <end position="445"/>
    </location>
</feature>
<evidence type="ECO:0000256" key="7">
    <source>
        <dbReference type="ARBA" id="ARBA00023136"/>
    </source>
</evidence>
<dbReference type="PANTHER" id="PTHR33908:SF11">
    <property type="entry name" value="MEMBRANE PROTEIN"/>
    <property type="match status" value="1"/>
</dbReference>
<dbReference type="Proteomes" id="UP000317716">
    <property type="component" value="Unassembled WGS sequence"/>
</dbReference>
<name>A0A538T2X3_UNCEI</name>
<feature type="transmembrane region" description="Helical" evidence="9">
    <location>
        <begin position="69"/>
        <end position="89"/>
    </location>
</feature>
<gene>
    <name evidence="11" type="ORF">E6K72_03080</name>
</gene>
<dbReference type="InterPro" id="IPR011990">
    <property type="entry name" value="TPR-like_helical_dom_sf"/>
</dbReference>
<dbReference type="Pfam" id="PF13231">
    <property type="entry name" value="PMT_2"/>
    <property type="match status" value="1"/>
</dbReference>
<dbReference type="EMBL" id="VBOS01000095">
    <property type="protein sequence ID" value="TMQ57979.1"/>
    <property type="molecule type" value="Genomic_DNA"/>
</dbReference>
<dbReference type="InterPro" id="IPR038731">
    <property type="entry name" value="RgtA/B/C-like"/>
</dbReference>
<evidence type="ECO:0000313" key="11">
    <source>
        <dbReference type="EMBL" id="TMQ57979.1"/>
    </source>
</evidence>
<keyword evidence="3" id="KW-0328">Glycosyltransferase</keyword>
<feature type="transmembrane region" description="Helical" evidence="9">
    <location>
        <begin position="201"/>
        <end position="221"/>
    </location>
</feature>
<dbReference type="GO" id="GO:0005886">
    <property type="term" value="C:plasma membrane"/>
    <property type="evidence" value="ECO:0007669"/>
    <property type="project" value="UniProtKB-SubCell"/>
</dbReference>
<feature type="region of interest" description="Disordered" evidence="8">
    <location>
        <begin position="1"/>
        <end position="67"/>
    </location>
</feature>
<dbReference type="GO" id="GO:0016763">
    <property type="term" value="F:pentosyltransferase activity"/>
    <property type="evidence" value="ECO:0007669"/>
    <property type="project" value="TreeGrafter"/>
</dbReference>
<evidence type="ECO:0000256" key="9">
    <source>
        <dbReference type="SAM" id="Phobius"/>
    </source>
</evidence>
<dbReference type="AlphaFoldDB" id="A0A538T2X3"/>
<feature type="transmembrane region" description="Helical" evidence="9">
    <location>
        <begin position="374"/>
        <end position="391"/>
    </location>
</feature>
<keyword evidence="6 9" id="KW-1133">Transmembrane helix</keyword>
<feature type="transmembrane region" description="Helical" evidence="9">
    <location>
        <begin position="249"/>
        <end position="277"/>
    </location>
</feature>
<evidence type="ECO:0000256" key="4">
    <source>
        <dbReference type="ARBA" id="ARBA00022679"/>
    </source>
</evidence>
<dbReference type="GO" id="GO:0009103">
    <property type="term" value="P:lipopolysaccharide biosynthetic process"/>
    <property type="evidence" value="ECO:0007669"/>
    <property type="project" value="UniProtKB-ARBA"/>
</dbReference>
<dbReference type="InterPro" id="IPR050297">
    <property type="entry name" value="LipidA_mod_glycosyltrf_83"/>
</dbReference>
<comment type="caution">
    <text evidence="11">The sequence shown here is derived from an EMBL/GenBank/DDBJ whole genome shotgun (WGS) entry which is preliminary data.</text>
</comment>
<keyword evidence="4 11" id="KW-0808">Transferase</keyword>
<sequence>MSRRRRPGGRDADQSRGAPQHRPSAGHGQRGSPAQRPSSRPQGRASGAAGLPGVPAHSPTTGPTSSPRAAPIVLATALVVAAGIVLRMWRIGSGLPDFLDEAIPWKTAFKMWVDERRVDWNPHFFNYPSLTIYLCLFLQKGAYALGHAFGHYGKAADLLMDYEMDPSPLVIAARTMGVLFDALTIAMAARIGERMTRWAGVTAAALVALSPTMIATSRAIYTDTYMTAFSVCALERLLAFRAEARASQLAAAAVLIGLAAGSKYPAALLVIPLAWVLIERRGWKGLLPWVLACAAAAGVFLITSPFVVLDFAKFTRDFSFESFHMSTGHLGSEGRGFRFQLLTLAGDIGWVGAALLIVSLGTTLRAPRRMSDRVALWLFVLAIGLAISLARVEAGRYLVPVVPVAAALAAAAGIDLARRYGAQRLGLATAGAVAVLVLPALPGGISAGARGSDDTQAQARRWCEAHLPDSVLVLREDYTANLFTRQRSANVQRTRGFRTATEARQQRLLARRVFDVADLPLIAAGASSMLLRDVEGQTRRVQVFDRPTDINQIFYDLRLLHGVDYVLTSGAARGRFEADPARFAVQQRFYRFLDGWAEHVASFSPGRDVSGPGVDIYRIGERARDQIVRAGALHALWWAEYVPVSFRQEYEEVAVDPAERSHGALVRQDGTIAPWIRGLSRFFDADVLQFSRLLSWELSHFDRFAAAEPLLDAIHRMHPEDVEACASFARCAAALDHWPEVEAATAATLAGVDREAAAQAELRYLRALALARLGKRAEAFRELEWVRAHAAAADLQAAAEAEARKLGPTRR</sequence>
<keyword evidence="5 9" id="KW-0812">Transmembrane</keyword>
<accession>A0A538T2X3</accession>
<feature type="transmembrane region" description="Helical" evidence="9">
    <location>
        <begin position="289"/>
        <end position="309"/>
    </location>
</feature>
<feature type="transmembrane region" description="Helical" evidence="9">
    <location>
        <begin position="169"/>
        <end position="189"/>
    </location>
</feature>
<feature type="transmembrane region" description="Helical" evidence="9">
    <location>
        <begin position="339"/>
        <end position="362"/>
    </location>
</feature>
<evidence type="ECO:0000256" key="1">
    <source>
        <dbReference type="ARBA" id="ARBA00004651"/>
    </source>
</evidence>
<keyword evidence="2" id="KW-1003">Cell membrane</keyword>
<keyword evidence="7 9" id="KW-0472">Membrane</keyword>
<evidence type="ECO:0000256" key="3">
    <source>
        <dbReference type="ARBA" id="ARBA00022676"/>
    </source>
</evidence>
<dbReference type="PANTHER" id="PTHR33908">
    <property type="entry name" value="MANNOSYLTRANSFERASE YKCB-RELATED"/>
    <property type="match status" value="1"/>
</dbReference>
<comment type="subcellular location">
    <subcellularLocation>
        <location evidence="1">Cell membrane</location>
        <topology evidence="1">Multi-pass membrane protein</topology>
    </subcellularLocation>
</comment>
<evidence type="ECO:0000256" key="2">
    <source>
        <dbReference type="ARBA" id="ARBA00022475"/>
    </source>
</evidence>
<evidence type="ECO:0000313" key="12">
    <source>
        <dbReference type="Proteomes" id="UP000317716"/>
    </source>
</evidence>
<feature type="transmembrane region" description="Helical" evidence="9">
    <location>
        <begin position="397"/>
        <end position="418"/>
    </location>
</feature>